<reference evidence="2 3" key="1">
    <citation type="submission" date="2021-10" db="EMBL/GenBank/DDBJ databases">
        <title>Anaerobic single-cell dispensing facilitates the cultivation of human gut bacteria.</title>
        <authorList>
            <person name="Afrizal A."/>
        </authorList>
    </citation>
    <scope>NUCLEOTIDE SEQUENCE [LARGE SCALE GENOMIC DNA]</scope>
    <source>
        <strain evidence="2 3">CLA-AA-H276</strain>
    </source>
</reference>
<dbReference type="EMBL" id="JAJEPS010000001">
    <property type="protein sequence ID" value="MCC2125058.1"/>
    <property type="molecule type" value="Genomic_DNA"/>
</dbReference>
<dbReference type="Proteomes" id="UP001198220">
    <property type="component" value="Unassembled WGS sequence"/>
</dbReference>
<keyword evidence="1" id="KW-0472">Membrane</keyword>
<accession>A0AAE3D8V1</accession>
<organism evidence="2 3">
    <name type="scientific">Hominiventricola filiformis</name>
    <dbReference type="NCBI Taxonomy" id="2885352"/>
    <lineage>
        <taxon>Bacteria</taxon>
        <taxon>Bacillati</taxon>
        <taxon>Bacillota</taxon>
        <taxon>Clostridia</taxon>
        <taxon>Lachnospirales</taxon>
        <taxon>Lachnospiraceae</taxon>
        <taxon>Hominiventricola</taxon>
    </lineage>
</organism>
<gene>
    <name evidence="2" type="ORF">LKD36_02560</name>
</gene>
<keyword evidence="1" id="KW-0812">Transmembrane</keyword>
<comment type="caution">
    <text evidence="2">The sequence shown here is derived from an EMBL/GenBank/DDBJ whole genome shotgun (WGS) entry which is preliminary data.</text>
</comment>
<proteinExistence type="predicted"/>
<evidence type="ECO:0000313" key="3">
    <source>
        <dbReference type="Proteomes" id="UP001198220"/>
    </source>
</evidence>
<sequence>MYQKLKRILALTAVVIILLLYAATFVLSLLPGDQAKDLLMVSIVATVVIPVLLYIYLWLFRLFKGDGKDQNDPEK</sequence>
<keyword evidence="3" id="KW-1185">Reference proteome</keyword>
<evidence type="ECO:0000256" key="1">
    <source>
        <dbReference type="SAM" id="Phobius"/>
    </source>
</evidence>
<keyword evidence="1" id="KW-1133">Transmembrane helix</keyword>
<dbReference type="AlphaFoldDB" id="A0AAE3D8V1"/>
<feature type="transmembrane region" description="Helical" evidence="1">
    <location>
        <begin position="38"/>
        <end position="59"/>
    </location>
</feature>
<protein>
    <submittedName>
        <fullName evidence="2">Conotoxin</fullName>
    </submittedName>
</protein>
<dbReference type="RefSeq" id="WP_118770603.1">
    <property type="nucleotide sequence ID" value="NZ_JAJEPS010000001.1"/>
</dbReference>
<name>A0AAE3D8V1_9FIRM</name>
<evidence type="ECO:0000313" key="2">
    <source>
        <dbReference type="EMBL" id="MCC2125058.1"/>
    </source>
</evidence>